<dbReference type="GO" id="GO:0010089">
    <property type="term" value="P:xylem development"/>
    <property type="evidence" value="ECO:0007669"/>
    <property type="project" value="InterPro"/>
</dbReference>
<keyword evidence="4" id="KW-1185">Reference proteome</keyword>
<organism evidence="3 4">
    <name type="scientific">Crotalaria pallida</name>
    <name type="common">Smooth rattlebox</name>
    <name type="synonym">Crotalaria striata</name>
    <dbReference type="NCBI Taxonomy" id="3830"/>
    <lineage>
        <taxon>Eukaryota</taxon>
        <taxon>Viridiplantae</taxon>
        <taxon>Streptophyta</taxon>
        <taxon>Embryophyta</taxon>
        <taxon>Tracheophyta</taxon>
        <taxon>Spermatophyta</taxon>
        <taxon>Magnoliopsida</taxon>
        <taxon>eudicotyledons</taxon>
        <taxon>Gunneridae</taxon>
        <taxon>Pentapetalae</taxon>
        <taxon>rosids</taxon>
        <taxon>fabids</taxon>
        <taxon>Fabales</taxon>
        <taxon>Fabaceae</taxon>
        <taxon>Papilionoideae</taxon>
        <taxon>50 kb inversion clade</taxon>
        <taxon>genistoids sensu lato</taxon>
        <taxon>core genistoids</taxon>
        <taxon>Crotalarieae</taxon>
        <taxon>Crotalaria</taxon>
    </lineage>
</organism>
<name>A0AAN9EQB4_CROPI</name>
<dbReference type="InterPro" id="IPR037495">
    <property type="entry name" value="CLE41/42/44"/>
</dbReference>
<gene>
    <name evidence="3" type="ORF">RIF29_26628</name>
</gene>
<evidence type="ECO:0000313" key="3">
    <source>
        <dbReference type="EMBL" id="KAK7260521.1"/>
    </source>
</evidence>
<dbReference type="PANTHER" id="PTHR35301">
    <property type="entry name" value="CLAVATA3/ESR (CLE)-RELATED PROTEIN 41-RELATED"/>
    <property type="match status" value="1"/>
</dbReference>
<dbReference type="GO" id="GO:0033612">
    <property type="term" value="F:receptor serine/threonine kinase binding"/>
    <property type="evidence" value="ECO:0007669"/>
    <property type="project" value="InterPro"/>
</dbReference>
<keyword evidence="2" id="KW-0732">Signal</keyword>
<proteinExistence type="predicted"/>
<dbReference type="EMBL" id="JAYWIO010000005">
    <property type="protein sequence ID" value="KAK7260521.1"/>
    <property type="molecule type" value="Genomic_DNA"/>
</dbReference>
<evidence type="ECO:0000313" key="4">
    <source>
        <dbReference type="Proteomes" id="UP001372338"/>
    </source>
</evidence>
<accession>A0AAN9EQB4</accession>
<feature type="chain" id="PRO_5042840369" evidence="2">
    <location>
        <begin position="22"/>
        <end position="120"/>
    </location>
</feature>
<feature type="signal peptide" evidence="2">
    <location>
        <begin position="1"/>
        <end position="21"/>
    </location>
</feature>
<evidence type="ECO:0000256" key="2">
    <source>
        <dbReference type="SAM" id="SignalP"/>
    </source>
</evidence>
<sequence>MMAFLFFFFSLLLASHHFTLAVVEHSFSPITSSKEGTKKKNTLVAAANSISREGSAKKSKKDMTLRESANKGIHNVPDQLQGPKKRGRSRAPRPPLQRQNRIFNASEHEVPSGPNPIANR</sequence>
<protein>
    <submittedName>
        <fullName evidence="3">Uncharacterized protein</fullName>
    </submittedName>
</protein>
<comment type="caution">
    <text evidence="3">The sequence shown here is derived from an EMBL/GenBank/DDBJ whole genome shotgun (WGS) entry which is preliminary data.</text>
</comment>
<reference evidence="3 4" key="1">
    <citation type="submission" date="2024-01" db="EMBL/GenBank/DDBJ databases">
        <title>The genomes of 5 underutilized Papilionoideae crops provide insights into root nodulation and disease resistanc.</title>
        <authorList>
            <person name="Yuan L."/>
        </authorList>
    </citation>
    <scope>NUCLEOTIDE SEQUENCE [LARGE SCALE GENOMIC DNA]</scope>
    <source>
        <strain evidence="3">ZHUSHIDOU_FW_LH</strain>
        <tissue evidence="3">Leaf</tissue>
    </source>
</reference>
<dbReference type="AlphaFoldDB" id="A0AAN9EQB4"/>
<dbReference type="PANTHER" id="PTHR35301:SF3">
    <property type="entry name" value="CLE03 PROTEIN"/>
    <property type="match status" value="1"/>
</dbReference>
<dbReference type="Proteomes" id="UP001372338">
    <property type="component" value="Unassembled WGS sequence"/>
</dbReference>
<dbReference type="GO" id="GO:0048046">
    <property type="term" value="C:apoplast"/>
    <property type="evidence" value="ECO:0007669"/>
    <property type="project" value="TreeGrafter"/>
</dbReference>
<evidence type="ECO:0000256" key="1">
    <source>
        <dbReference type="SAM" id="MobiDB-lite"/>
    </source>
</evidence>
<feature type="region of interest" description="Disordered" evidence="1">
    <location>
        <begin position="48"/>
        <end position="120"/>
    </location>
</feature>